<organism evidence="1 2">
    <name type="scientific">Pantoea brenneri</name>
    <dbReference type="NCBI Taxonomy" id="472694"/>
    <lineage>
        <taxon>Bacteria</taxon>
        <taxon>Pseudomonadati</taxon>
        <taxon>Pseudomonadota</taxon>
        <taxon>Gammaproteobacteria</taxon>
        <taxon>Enterobacterales</taxon>
        <taxon>Erwiniaceae</taxon>
        <taxon>Pantoea</taxon>
    </lineage>
</organism>
<sequence>MLKNVSFLVLKEIYLNQLKDLI</sequence>
<evidence type="ECO:0000313" key="2">
    <source>
        <dbReference type="Proteomes" id="UP000433737"/>
    </source>
</evidence>
<dbReference type="Proteomes" id="UP000433737">
    <property type="component" value="Unassembled WGS sequence"/>
</dbReference>
<gene>
    <name evidence="1" type="ORF">PANT111_350001</name>
</gene>
<accession>A0AAX3JA00</accession>
<dbReference type="EMBL" id="CABWMH010000029">
    <property type="protein sequence ID" value="VXC32738.1"/>
    <property type="molecule type" value="Genomic_DNA"/>
</dbReference>
<reference evidence="1 2" key="1">
    <citation type="submission" date="2019-10" db="EMBL/GenBank/DDBJ databases">
        <authorList>
            <person name="Karimi E."/>
        </authorList>
    </citation>
    <scope>NUCLEOTIDE SEQUENCE [LARGE SCALE GENOMIC DNA]</scope>
    <source>
        <strain evidence="1">Pantoea sp. 111</strain>
    </source>
</reference>
<name>A0AAX3JA00_9GAMM</name>
<dbReference type="AlphaFoldDB" id="A0AAX3JA00"/>
<proteinExistence type="predicted"/>
<comment type="caution">
    <text evidence="1">The sequence shown here is derived from an EMBL/GenBank/DDBJ whole genome shotgun (WGS) entry which is preliminary data.</text>
</comment>
<protein>
    <submittedName>
        <fullName evidence="1">Uncharacterized protein</fullName>
    </submittedName>
</protein>
<evidence type="ECO:0000313" key="1">
    <source>
        <dbReference type="EMBL" id="VXC32738.1"/>
    </source>
</evidence>